<dbReference type="AlphaFoldDB" id="X1ETU6"/>
<accession>X1ETU6</accession>
<evidence type="ECO:0000313" key="1">
    <source>
        <dbReference type="EMBL" id="GAH20584.1"/>
    </source>
</evidence>
<dbReference type="EMBL" id="BARU01004449">
    <property type="protein sequence ID" value="GAH20584.1"/>
    <property type="molecule type" value="Genomic_DNA"/>
</dbReference>
<proteinExistence type="predicted"/>
<reference evidence="1" key="1">
    <citation type="journal article" date="2014" name="Front. Microbiol.">
        <title>High frequency of phylogenetically diverse reductive dehalogenase-homologous genes in deep subseafloor sedimentary metagenomes.</title>
        <authorList>
            <person name="Kawai M."/>
            <person name="Futagami T."/>
            <person name="Toyoda A."/>
            <person name="Takaki Y."/>
            <person name="Nishi S."/>
            <person name="Hori S."/>
            <person name="Arai W."/>
            <person name="Tsubouchi T."/>
            <person name="Morono Y."/>
            <person name="Uchiyama I."/>
            <person name="Ito T."/>
            <person name="Fujiyama A."/>
            <person name="Inagaki F."/>
            <person name="Takami H."/>
        </authorList>
    </citation>
    <scope>NUCLEOTIDE SEQUENCE</scope>
    <source>
        <strain evidence="1">Expedition CK06-06</strain>
    </source>
</reference>
<sequence>MQPIIDIINELSKNYIDDYLATHPAIGPIIDRGDPPAFD</sequence>
<comment type="caution">
    <text evidence="1">The sequence shown here is derived from an EMBL/GenBank/DDBJ whole genome shotgun (WGS) entry which is preliminary data.</text>
</comment>
<organism evidence="1">
    <name type="scientific">marine sediment metagenome</name>
    <dbReference type="NCBI Taxonomy" id="412755"/>
    <lineage>
        <taxon>unclassified sequences</taxon>
        <taxon>metagenomes</taxon>
        <taxon>ecological metagenomes</taxon>
    </lineage>
</organism>
<protein>
    <submittedName>
        <fullName evidence="1">Uncharacterized protein</fullName>
    </submittedName>
</protein>
<feature type="non-terminal residue" evidence="1">
    <location>
        <position position="39"/>
    </location>
</feature>
<name>X1ETU6_9ZZZZ</name>
<gene>
    <name evidence="1" type="ORF">S03H2_08956</name>
</gene>